<proteinExistence type="predicted"/>
<feature type="compositionally biased region" description="Polar residues" evidence="5">
    <location>
        <begin position="653"/>
        <end position="662"/>
    </location>
</feature>
<dbReference type="GO" id="GO:0045202">
    <property type="term" value="C:synapse"/>
    <property type="evidence" value="ECO:0007669"/>
    <property type="project" value="TreeGrafter"/>
</dbReference>
<dbReference type="AlphaFoldDB" id="A0A8T2L9D2"/>
<feature type="compositionally biased region" description="Polar residues" evidence="5">
    <location>
        <begin position="372"/>
        <end position="382"/>
    </location>
</feature>
<feature type="region of interest" description="Disordered" evidence="5">
    <location>
        <begin position="954"/>
        <end position="1022"/>
    </location>
</feature>
<keyword evidence="3" id="KW-0472">Membrane</keyword>
<feature type="region of interest" description="Disordered" evidence="5">
    <location>
        <begin position="168"/>
        <end position="208"/>
    </location>
</feature>
<dbReference type="GO" id="GO:0016020">
    <property type="term" value="C:membrane"/>
    <property type="evidence" value="ECO:0007669"/>
    <property type="project" value="UniProtKB-SubCell"/>
</dbReference>
<feature type="compositionally biased region" description="Polar residues" evidence="5">
    <location>
        <begin position="247"/>
        <end position="257"/>
    </location>
</feature>
<feature type="compositionally biased region" description="Polar residues" evidence="5">
    <location>
        <begin position="282"/>
        <end position="299"/>
    </location>
</feature>
<comment type="caution">
    <text evidence="6">The sequence shown here is derived from an EMBL/GenBank/DDBJ whole genome shotgun (WGS) entry which is preliminary data.</text>
</comment>
<feature type="compositionally biased region" description="Low complexity" evidence="5">
    <location>
        <begin position="108"/>
        <end position="145"/>
    </location>
</feature>
<evidence type="ECO:0000313" key="6">
    <source>
        <dbReference type="EMBL" id="KAG9268220.1"/>
    </source>
</evidence>
<keyword evidence="2" id="KW-0597">Phosphoprotein</keyword>
<dbReference type="PANTHER" id="PTHR28664:SF2">
    <property type="entry name" value="BRAIN-ENRICHED GUANYLATE KINASE-ASSOCIATED PROTEIN"/>
    <property type="match status" value="1"/>
</dbReference>
<sequence>MRQIHLDCQRGQRWNDAEICADQLAMVHFYMHSVFDSVTSRPQKMHSGASKTGQGVTANGSVSTQQRQQWSKTALNRQERNSCSSTASRPVFSARQTDQEEDTPPFRPSSRSSPTLPGSSTSQHGSHSSHSNSKVSLKSSTSTLQGSLPSLQGSVRNLKSFSAASASLQSSNHSLHSSTTSFRSSSTSFKSSSSSLQSGSSSDNDSWGTNSWSSGATCLLRSSIKQHSEEVFRVRASSINKPEPVSDSESGFQNLESCQGKERQQESQQTAEIATLGRKDSVQSQNSSHCSTVPSTASENIERKIEDRLKFSQFLDEVTCRVLGPESLQAFGAVRKKDPLSASAQTLLVSCSHSFPVSCQHEVFPVHENPWFDSNGNPTPQSKEPKNPNPEGFVYQWNKYIPTCKILDPTEVLKKDNEETFSIETAGRTYLETDMDSVWRKDDYLRKRERERRNLLVTPDPVQKKSETKKSPSAASNWSENSPKQPNHSTPLPRPATSNLTSSKETHAMSYMQEQKENLRKNLSHTTHKLKMLESEFDTTRQYLEKELRQTQEKLDKFIDELHRIQSSYAALQRINHDLQDKIHKKTQLFEEEKRALSQEIIVLNNHLMEAKLTIEKLRKDNDLYRKDCHLAAQLLRCGKSQHRAHKVPEQPTDFQRGTSPQIKKHGHPRRTGLGLTPYSDTVPTAINAKILEKPEAGSFSITAEELLTNNGGDTGDALHRSVAYKSSDLYCSDTALYCPVMERQYWKRPRSVDLLGRDTNQGLLQAENSTESIPDVNTFQPSFSNSELPLYEFPMGSPPPPSSYSNFSVASDEKSHTPSSSLSSSQLALYMDWQVGDYEQNNTPAYDKNSTGFPMLHSLQHMSPSLQKANTPVYMRTASYGEPYQQPQLTSSHSKGSTSVPRETHMHIAEDINTRPYHSPGRVSPYSFFQQRFDAGPANKKLGNLHSSFQGGDNIFHTHTHTHNTAKKVKKEYRDISPNSSEPLHQNPPEASKVQHYLPHSPDPQKKTPPHNQTFGSIGLSRKDSLSKAQLYGTLLN</sequence>
<feature type="compositionally biased region" description="Basic residues" evidence="5">
    <location>
        <begin position="959"/>
        <end position="972"/>
    </location>
</feature>
<dbReference type="InterPro" id="IPR043441">
    <property type="entry name" value="Tjap1/BEGAIN"/>
</dbReference>
<keyword evidence="6" id="KW-0808">Transferase</keyword>
<feature type="compositionally biased region" description="Polar residues" evidence="5">
    <location>
        <begin position="471"/>
        <end position="502"/>
    </location>
</feature>
<feature type="coiled-coil region" evidence="4">
    <location>
        <begin position="601"/>
        <end position="628"/>
    </location>
</feature>
<evidence type="ECO:0000256" key="2">
    <source>
        <dbReference type="ARBA" id="ARBA00022553"/>
    </source>
</evidence>
<keyword evidence="4" id="KW-0175">Coiled coil</keyword>
<feature type="region of interest" description="Disordered" evidence="5">
    <location>
        <begin position="238"/>
        <end position="299"/>
    </location>
</feature>
<feature type="coiled-coil region" evidence="4">
    <location>
        <begin position="516"/>
        <end position="568"/>
    </location>
</feature>
<dbReference type="Proteomes" id="UP000752171">
    <property type="component" value="Unassembled WGS sequence"/>
</dbReference>
<dbReference type="EMBL" id="JAICCE010000014">
    <property type="protein sequence ID" value="KAG9268220.1"/>
    <property type="molecule type" value="Genomic_DNA"/>
</dbReference>
<feature type="region of interest" description="Disordered" evidence="5">
    <location>
        <begin position="372"/>
        <end position="391"/>
    </location>
</feature>
<feature type="region of interest" description="Disordered" evidence="5">
    <location>
        <begin position="793"/>
        <end position="822"/>
    </location>
</feature>
<feature type="region of interest" description="Disordered" evidence="5">
    <location>
        <begin position="642"/>
        <end position="679"/>
    </location>
</feature>
<evidence type="ECO:0000256" key="5">
    <source>
        <dbReference type="SAM" id="MobiDB-lite"/>
    </source>
</evidence>
<feature type="region of interest" description="Disordered" evidence="5">
    <location>
        <begin position="41"/>
        <end position="150"/>
    </location>
</feature>
<dbReference type="PANTHER" id="PTHR28664">
    <property type="entry name" value="TIGHT JUNCTION-ASSOCIATED PROTEIN 1"/>
    <property type="match status" value="1"/>
</dbReference>
<keyword evidence="6" id="KW-0418">Kinase</keyword>
<accession>A0A8T2L9D2</accession>
<protein>
    <submittedName>
        <fullName evidence="6">Brain-enriched guanylate kinase-associated protein</fullName>
    </submittedName>
</protein>
<feature type="region of interest" description="Disordered" evidence="5">
    <location>
        <begin position="452"/>
        <end position="502"/>
    </location>
</feature>
<reference evidence="6 7" key="1">
    <citation type="submission" date="2021-07" db="EMBL/GenBank/DDBJ databases">
        <authorList>
            <person name="Imarazene B."/>
            <person name="Zahm M."/>
            <person name="Klopp C."/>
            <person name="Cabau C."/>
            <person name="Beille S."/>
            <person name="Jouanno E."/>
            <person name="Castinel A."/>
            <person name="Lluch J."/>
            <person name="Gil L."/>
            <person name="Kuchtly C."/>
            <person name="Lopez Roques C."/>
            <person name="Donnadieu C."/>
            <person name="Parrinello H."/>
            <person name="Journot L."/>
            <person name="Du K."/>
            <person name="Schartl M."/>
            <person name="Retaux S."/>
            <person name="Guiguen Y."/>
        </authorList>
    </citation>
    <scope>NUCLEOTIDE SEQUENCE [LARGE SCALE GENOMIC DNA]</scope>
    <source>
        <strain evidence="6">Pach_M1</strain>
        <tissue evidence="6">Testis</tissue>
    </source>
</reference>
<evidence type="ECO:0000256" key="3">
    <source>
        <dbReference type="ARBA" id="ARBA00023136"/>
    </source>
</evidence>
<dbReference type="GO" id="GO:0016301">
    <property type="term" value="F:kinase activity"/>
    <property type="evidence" value="ECO:0007669"/>
    <property type="project" value="UniProtKB-KW"/>
</dbReference>
<comment type="subcellular location">
    <subcellularLocation>
        <location evidence="1">Membrane</location>
        <topology evidence="1">Peripheral membrane protein</topology>
    </subcellularLocation>
</comment>
<gene>
    <name evidence="6" type="primary">BEGAIN</name>
    <name evidence="6" type="ORF">AMEX_G17169</name>
</gene>
<organism evidence="6 7">
    <name type="scientific">Astyanax mexicanus</name>
    <name type="common">Blind cave fish</name>
    <name type="synonym">Astyanax fasciatus mexicanus</name>
    <dbReference type="NCBI Taxonomy" id="7994"/>
    <lineage>
        <taxon>Eukaryota</taxon>
        <taxon>Metazoa</taxon>
        <taxon>Chordata</taxon>
        <taxon>Craniata</taxon>
        <taxon>Vertebrata</taxon>
        <taxon>Euteleostomi</taxon>
        <taxon>Actinopterygii</taxon>
        <taxon>Neopterygii</taxon>
        <taxon>Teleostei</taxon>
        <taxon>Ostariophysi</taxon>
        <taxon>Characiformes</taxon>
        <taxon>Characoidei</taxon>
        <taxon>Acestrorhamphidae</taxon>
        <taxon>Acestrorhamphinae</taxon>
        <taxon>Astyanax</taxon>
    </lineage>
</organism>
<evidence type="ECO:0000313" key="7">
    <source>
        <dbReference type="Proteomes" id="UP000752171"/>
    </source>
</evidence>
<feature type="compositionally biased region" description="Polar residues" evidence="5">
    <location>
        <begin position="49"/>
        <end position="88"/>
    </location>
</feature>
<name>A0A8T2L9D2_ASTMX</name>
<evidence type="ECO:0000256" key="4">
    <source>
        <dbReference type="SAM" id="Coils"/>
    </source>
</evidence>
<evidence type="ECO:0000256" key="1">
    <source>
        <dbReference type="ARBA" id="ARBA00004170"/>
    </source>
</evidence>